<dbReference type="Proteomes" id="UP000692954">
    <property type="component" value="Unassembled WGS sequence"/>
</dbReference>
<organism evidence="1 2">
    <name type="scientific">Paramecium sonneborni</name>
    <dbReference type="NCBI Taxonomy" id="65129"/>
    <lineage>
        <taxon>Eukaryota</taxon>
        <taxon>Sar</taxon>
        <taxon>Alveolata</taxon>
        <taxon>Ciliophora</taxon>
        <taxon>Intramacronucleata</taxon>
        <taxon>Oligohymenophorea</taxon>
        <taxon>Peniculida</taxon>
        <taxon>Parameciidae</taxon>
        <taxon>Paramecium</taxon>
    </lineage>
</organism>
<reference evidence="1" key="1">
    <citation type="submission" date="2021-01" db="EMBL/GenBank/DDBJ databases">
        <authorList>
            <consortium name="Genoscope - CEA"/>
            <person name="William W."/>
        </authorList>
    </citation>
    <scope>NUCLEOTIDE SEQUENCE</scope>
</reference>
<dbReference type="EMBL" id="CAJJDN010000199">
    <property type="protein sequence ID" value="CAD8128863.1"/>
    <property type="molecule type" value="Genomic_DNA"/>
</dbReference>
<protein>
    <submittedName>
        <fullName evidence="1">Uncharacterized protein</fullName>
    </submittedName>
</protein>
<name>A0A8S1RNB3_9CILI</name>
<sequence length="58" mass="6762">MCQIYIEIVKSYQKMKDVVFETINLNKQVEVKKNAKSLVLISLLTMKNFLNISTELIL</sequence>
<comment type="caution">
    <text evidence="1">The sequence shown here is derived from an EMBL/GenBank/DDBJ whole genome shotgun (WGS) entry which is preliminary data.</text>
</comment>
<gene>
    <name evidence="1" type="ORF">PSON_ATCC_30995.1.T1990007</name>
</gene>
<accession>A0A8S1RNB3</accession>
<proteinExistence type="predicted"/>
<evidence type="ECO:0000313" key="2">
    <source>
        <dbReference type="Proteomes" id="UP000692954"/>
    </source>
</evidence>
<evidence type="ECO:0000313" key="1">
    <source>
        <dbReference type="EMBL" id="CAD8128863.1"/>
    </source>
</evidence>
<keyword evidence="2" id="KW-1185">Reference proteome</keyword>
<dbReference type="AlphaFoldDB" id="A0A8S1RNB3"/>